<keyword evidence="8" id="KW-1185">Reference proteome</keyword>
<dbReference type="Proteomes" id="UP000053820">
    <property type="component" value="Unassembled WGS sequence"/>
</dbReference>
<evidence type="ECO:0000256" key="4">
    <source>
        <dbReference type="SAM" id="Coils"/>
    </source>
</evidence>
<dbReference type="GO" id="GO:0006915">
    <property type="term" value="P:apoptotic process"/>
    <property type="evidence" value="ECO:0007669"/>
    <property type="project" value="UniProtKB-KW"/>
</dbReference>
<dbReference type="EMBL" id="KN839861">
    <property type="protein sequence ID" value="KIJ61562.1"/>
    <property type="molecule type" value="Genomic_DNA"/>
</dbReference>
<dbReference type="OrthoDB" id="3223806at2759"/>
<evidence type="ECO:0000256" key="1">
    <source>
        <dbReference type="ARBA" id="ARBA00009005"/>
    </source>
</evidence>
<evidence type="ECO:0000313" key="8">
    <source>
        <dbReference type="Proteomes" id="UP000053820"/>
    </source>
</evidence>
<comment type="similarity">
    <text evidence="1">Belongs to the peptidase C14B family.</text>
</comment>
<dbReference type="GO" id="GO:0004197">
    <property type="term" value="F:cysteine-type endopeptidase activity"/>
    <property type="evidence" value="ECO:0007669"/>
    <property type="project" value="InterPro"/>
</dbReference>
<dbReference type="SUPFAM" id="SSF52129">
    <property type="entry name" value="Caspase-like"/>
    <property type="match status" value="1"/>
</dbReference>
<keyword evidence="2" id="KW-0053">Apoptosis</keyword>
<keyword evidence="3" id="KW-0378">Hydrolase</keyword>
<dbReference type="InterPro" id="IPR050452">
    <property type="entry name" value="Metacaspase"/>
</dbReference>
<feature type="region of interest" description="Disordered" evidence="5">
    <location>
        <begin position="367"/>
        <end position="390"/>
    </location>
</feature>
<keyword evidence="3" id="KW-0788">Thiol protease</keyword>
<evidence type="ECO:0000256" key="5">
    <source>
        <dbReference type="SAM" id="MobiDB-lite"/>
    </source>
</evidence>
<keyword evidence="4" id="KW-0175">Coiled coil</keyword>
<dbReference type="AlphaFoldDB" id="A0A0C9WCD8"/>
<dbReference type="PANTHER" id="PTHR48104:SF30">
    <property type="entry name" value="METACASPASE-1"/>
    <property type="match status" value="1"/>
</dbReference>
<dbReference type="Gene3D" id="3.40.50.1460">
    <property type="match status" value="1"/>
</dbReference>
<feature type="domain" description="Peptidase C14 caspase" evidence="6">
    <location>
        <begin position="10"/>
        <end position="303"/>
    </location>
</feature>
<protein>
    <submittedName>
        <fullName evidence="7">Unplaced genomic scaffold scaffold_27, whole genome shotgun sequence</fullName>
    </submittedName>
</protein>
<gene>
    <name evidence="7" type="ORF">HYDPIDRAFT_42533</name>
</gene>
<feature type="coiled-coil region" evidence="4">
    <location>
        <begin position="291"/>
        <end position="318"/>
    </location>
</feature>
<dbReference type="HOGENOM" id="CLU_029389_6_0_1"/>
<feature type="compositionally biased region" description="Polar residues" evidence="5">
    <location>
        <begin position="367"/>
        <end position="382"/>
    </location>
</feature>
<dbReference type="InterPro" id="IPR029030">
    <property type="entry name" value="Caspase-like_dom_sf"/>
</dbReference>
<name>A0A0C9WCD8_9AGAM</name>
<organism evidence="7 8">
    <name type="scientific">Hydnomerulius pinastri MD-312</name>
    <dbReference type="NCBI Taxonomy" id="994086"/>
    <lineage>
        <taxon>Eukaryota</taxon>
        <taxon>Fungi</taxon>
        <taxon>Dikarya</taxon>
        <taxon>Basidiomycota</taxon>
        <taxon>Agaricomycotina</taxon>
        <taxon>Agaricomycetes</taxon>
        <taxon>Agaricomycetidae</taxon>
        <taxon>Boletales</taxon>
        <taxon>Boletales incertae sedis</taxon>
        <taxon>Leucogyrophana</taxon>
    </lineage>
</organism>
<sequence length="390" mass="43880">MALDAPMGNKRALLIAVQRVKEDTGLRLTKLPYTHRDATNLADRLKTAYDYKEDDIIVMMDDKQHPSHLWPTHNNILRQINRLVSDASDQSQFFFYYSGHGLQQECPNGTEADGKDEEIVAANGKPILDDILHKHLITPLERVKDSKLFALFDCCHSETMLDLEPGNGPIAWSRKWIISLDKVFKVIATAIAQLLRLCKKCHIAINRCLSIPTQKGSASNGTPDTTFTTDNVVAIKELPLVPASQNLSVICLSACTDSQFAYDDNERRLTLTKCFLDAIEKKPDMSWSELRDDLKERVDEVRERQRGLAEQNAEMNLEPVRIQIQEPRYTTTPHTVGSSSCFMVFYSLRSAGPAPQGGVLIHTHSQEATSRQRSSTHLYTTTHDAHPALL</sequence>
<dbReference type="PANTHER" id="PTHR48104">
    <property type="entry name" value="METACASPASE-4"/>
    <property type="match status" value="1"/>
</dbReference>
<keyword evidence="3" id="KW-0645">Protease</keyword>
<accession>A0A0C9WCD8</accession>
<evidence type="ECO:0000256" key="3">
    <source>
        <dbReference type="ARBA" id="ARBA00022807"/>
    </source>
</evidence>
<dbReference type="Pfam" id="PF00656">
    <property type="entry name" value="Peptidase_C14"/>
    <property type="match status" value="1"/>
</dbReference>
<evidence type="ECO:0000313" key="7">
    <source>
        <dbReference type="EMBL" id="KIJ61562.1"/>
    </source>
</evidence>
<dbReference type="GO" id="GO:0006508">
    <property type="term" value="P:proteolysis"/>
    <property type="evidence" value="ECO:0007669"/>
    <property type="project" value="InterPro"/>
</dbReference>
<dbReference type="GO" id="GO:0005737">
    <property type="term" value="C:cytoplasm"/>
    <property type="evidence" value="ECO:0007669"/>
    <property type="project" value="TreeGrafter"/>
</dbReference>
<proteinExistence type="inferred from homology"/>
<dbReference type="InterPro" id="IPR011600">
    <property type="entry name" value="Pept_C14_caspase"/>
</dbReference>
<reference evidence="7 8" key="1">
    <citation type="submission" date="2014-04" db="EMBL/GenBank/DDBJ databases">
        <title>Evolutionary Origins and Diversification of the Mycorrhizal Mutualists.</title>
        <authorList>
            <consortium name="DOE Joint Genome Institute"/>
            <consortium name="Mycorrhizal Genomics Consortium"/>
            <person name="Kohler A."/>
            <person name="Kuo A."/>
            <person name="Nagy L.G."/>
            <person name="Floudas D."/>
            <person name="Copeland A."/>
            <person name="Barry K.W."/>
            <person name="Cichocki N."/>
            <person name="Veneault-Fourrey C."/>
            <person name="LaButti K."/>
            <person name="Lindquist E.A."/>
            <person name="Lipzen A."/>
            <person name="Lundell T."/>
            <person name="Morin E."/>
            <person name="Murat C."/>
            <person name="Riley R."/>
            <person name="Ohm R."/>
            <person name="Sun H."/>
            <person name="Tunlid A."/>
            <person name="Henrissat B."/>
            <person name="Grigoriev I.V."/>
            <person name="Hibbett D.S."/>
            <person name="Martin F."/>
        </authorList>
    </citation>
    <scope>NUCLEOTIDE SEQUENCE [LARGE SCALE GENOMIC DNA]</scope>
    <source>
        <strain evidence="7 8">MD-312</strain>
    </source>
</reference>
<evidence type="ECO:0000259" key="6">
    <source>
        <dbReference type="Pfam" id="PF00656"/>
    </source>
</evidence>
<evidence type="ECO:0000256" key="2">
    <source>
        <dbReference type="ARBA" id="ARBA00022703"/>
    </source>
</evidence>